<sequence length="272" mass="30043">MHTNNITPSWKGIAGISRLVVFGDSYSDVGYLALMSPHPTEVQPLGVEFPGVTWTESDTANWVGHLITNYSPHGQMLVYDYAVGGDTVSGVRIQIRNRFLPTAGRKPDWAPWSSTDTLFITWVGINDCGGSDDEIIGSSLKELFKEQEALYEAGARNFLLVDVPPIHLSPIGRMLSNKDVGSQIYRTWNAELDVQAAAFSTAHPDATVLQFSSWDTFNRVLDDPVAHGFATEDVRKSGGGIWVDHLHPTSRMHDWIAKDLADFLASRTPTKE</sequence>
<dbReference type="SUPFAM" id="SSF52266">
    <property type="entry name" value="SGNH hydrolase"/>
    <property type="match status" value="1"/>
</dbReference>
<dbReference type="Pfam" id="PF00657">
    <property type="entry name" value="Lipase_GDSL"/>
    <property type="match status" value="1"/>
</dbReference>
<dbReference type="InParanoid" id="A0A165F2U6"/>
<gene>
    <name evidence="1" type="ORF">LAESUDRAFT_649862</name>
</gene>
<evidence type="ECO:0000313" key="1">
    <source>
        <dbReference type="EMBL" id="KZT08256.1"/>
    </source>
</evidence>
<dbReference type="OrthoDB" id="1600564at2759"/>
<dbReference type="Proteomes" id="UP000076871">
    <property type="component" value="Unassembled WGS sequence"/>
</dbReference>
<dbReference type="InterPro" id="IPR036514">
    <property type="entry name" value="SGNH_hydro_sf"/>
</dbReference>
<dbReference type="RefSeq" id="XP_040765996.1">
    <property type="nucleotide sequence ID" value="XM_040904202.1"/>
</dbReference>
<dbReference type="InterPro" id="IPR001087">
    <property type="entry name" value="GDSL"/>
</dbReference>
<dbReference type="AlphaFoldDB" id="A0A165F2U6"/>
<evidence type="ECO:0000313" key="2">
    <source>
        <dbReference type="Proteomes" id="UP000076871"/>
    </source>
</evidence>
<name>A0A165F2U6_9APHY</name>
<keyword evidence="2" id="KW-1185">Reference proteome</keyword>
<dbReference type="EMBL" id="KV427616">
    <property type="protein sequence ID" value="KZT08256.1"/>
    <property type="molecule type" value="Genomic_DNA"/>
</dbReference>
<dbReference type="STRING" id="1314785.A0A165F2U6"/>
<proteinExistence type="predicted"/>
<dbReference type="GeneID" id="63821232"/>
<organism evidence="1 2">
    <name type="scientific">Laetiporus sulphureus 93-53</name>
    <dbReference type="NCBI Taxonomy" id="1314785"/>
    <lineage>
        <taxon>Eukaryota</taxon>
        <taxon>Fungi</taxon>
        <taxon>Dikarya</taxon>
        <taxon>Basidiomycota</taxon>
        <taxon>Agaricomycotina</taxon>
        <taxon>Agaricomycetes</taxon>
        <taxon>Polyporales</taxon>
        <taxon>Laetiporus</taxon>
    </lineage>
</organism>
<reference evidence="1 2" key="1">
    <citation type="journal article" date="2016" name="Mol. Biol. Evol.">
        <title>Comparative Genomics of Early-Diverging Mushroom-Forming Fungi Provides Insights into the Origins of Lignocellulose Decay Capabilities.</title>
        <authorList>
            <person name="Nagy L.G."/>
            <person name="Riley R."/>
            <person name="Tritt A."/>
            <person name="Adam C."/>
            <person name="Daum C."/>
            <person name="Floudas D."/>
            <person name="Sun H."/>
            <person name="Yadav J.S."/>
            <person name="Pangilinan J."/>
            <person name="Larsson K.H."/>
            <person name="Matsuura K."/>
            <person name="Barry K."/>
            <person name="Labutti K."/>
            <person name="Kuo R."/>
            <person name="Ohm R.A."/>
            <person name="Bhattacharya S.S."/>
            <person name="Shirouzu T."/>
            <person name="Yoshinaga Y."/>
            <person name="Martin F.M."/>
            <person name="Grigoriev I.V."/>
            <person name="Hibbett D.S."/>
        </authorList>
    </citation>
    <scope>NUCLEOTIDE SEQUENCE [LARGE SCALE GENOMIC DNA]</scope>
    <source>
        <strain evidence="1 2">93-53</strain>
    </source>
</reference>
<accession>A0A165F2U6</accession>
<dbReference type="GO" id="GO:0016788">
    <property type="term" value="F:hydrolase activity, acting on ester bonds"/>
    <property type="evidence" value="ECO:0007669"/>
    <property type="project" value="InterPro"/>
</dbReference>
<protein>
    <submittedName>
        <fullName evidence="1">Carbohydrate esterase family 16 protein</fullName>
    </submittedName>
</protein>
<dbReference type="Gene3D" id="3.40.50.1110">
    <property type="entry name" value="SGNH hydrolase"/>
    <property type="match status" value="1"/>
</dbReference>